<dbReference type="InterPro" id="IPR001466">
    <property type="entry name" value="Beta-lactam-related"/>
</dbReference>
<dbReference type="SUPFAM" id="SSF56601">
    <property type="entry name" value="beta-lactamase/transpeptidase-like"/>
    <property type="match status" value="1"/>
</dbReference>
<dbReference type="Proteomes" id="UP000183208">
    <property type="component" value="Unassembled WGS sequence"/>
</dbReference>
<sequence>MRIDTSPADVGMDDSKFGLLRQSIERDIEKGISDASIILIARYGKIVMHEAIGYSDKRKGRVAKTDDVLPVMSLTKQLVAGAVFRFIDRGQLALTTRVAEVIPEFGKRGKERVTVRQLLSHQAGLAMQHPIEDWRDGNEAYVAKICERPLEPAPEGVANYHAGAAHAVLGEIMRRLDTKKRSIHQILKEELFVPTGMEDTGLTLKGRADLLARLAPIAMRDDSPDALPPRDVEQIAEISTEVEFMAGGAFSTAYDQFRFAEMLRLGGKIGGVRVLSPAIIKAATSIQSGNKLHGLFMAAAERDHTDPFPANIGLSIYVRGEGIFVTNLGTLTSPPTFAGSGFGGQLFCVDPERELTIVHLVCGYPQLYNARKRSQRLVDLIVSSIEE</sequence>
<evidence type="ECO:0000313" key="2">
    <source>
        <dbReference type="EMBL" id="SED73340.1"/>
    </source>
</evidence>
<name>A0A1M7CPK7_9BRAD</name>
<dbReference type="InterPro" id="IPR012338">
    <property type="entry name" value="Beta-lactam/transpept-like"/>
</dbReference>
<proteinExistence type="predicted"/>
<accession>A0A1M7CPK7</accession>
<dbReference type="Gene3D" id="3.40.710.10">
    <property type="entry name" value="DD-peptidase/beta-lactamase superfamily"/>
    <property type="match status" value="1"/>
</dbReference>
<dbReference type="AlphaFoldDB" id="A0A1M7CPK7"/>
<evidence type="ECO:0000259" key="1">
    <source>
        <dbReference type="Pfam" id="PF00144"/>
    </source>
</evidence>
<reference evidence="2 3" key="1">
    <citation type="submission" date="2016-10" db="EMBL/GenBank/DDBJ databases">
        <authorList>
            <person name="de Groot N.N."/>
        </authorList>
    </citation>
    <scope>NUCLEOTIDE SEQUENCE [LARGE SCALE GENOMIC DNA]</scope>
    <source>
        <strain evidence="2 3">GAS522</strain>
    </source>
</reference>
<dbReference type="EMBL" id="FNTI01000001">
    <property type="protein sequence ID" value="SED73340.1"/>
    <property type="molecule type" value="Genomic_DNA"/>
</dbReference>
<dbReference type="RefSeq" id="WP_074824700.1">
    <property type="nucleotide sequence ID" value="NZ_FNTI01000001.1"/>
</dbReference>
<dbReference type="OrthoDB" id="5377981at2"/>
<protein>
    <submittedName>
        <fullName evidence="2">CubicO group peptidase, beta-lactamase class C family</fullName>
    </submittedName>
</protein>
<dbReference type="Pfam" id="PF00144">
    <property type="entry name" value="Beta-lactamase"/>
    <property type="match status" value="1"/>
</dbReference>
<dbReference type="PANTHER" id="PTHR43283">
    <property type="entry name" value="BETA-LACTAMASE-RELATED"/>
    <property type="match status" value="1"/>
</dbReference>
<dbReference type="PANTHER" id="PTHR43283:SF3">
    <property type="entry name" value="BETA-LACTAMASE FAMILY PROTEIN (AFU_ORTHOLOGUE AFUA_5G07500)"/>
    <property type="match status" value="1"/>
</dbReference>
<feature type="domain" description="Beta-lactamase-related" evidence="1">
    <location>
        <begin position="38"/>
        <end position="361"/>
    </location>
</feature>
<organism evidence="2 3">
    <name type="scientific">Bradyrhizobium lablabi</name>
    <dbReference type="NCBI Taxonomy" id="722472"/>
    <lineage>
        <taxon>Bacteria</taxon>
        <taxon>Pseudomonadati</taxon>
        <taxon>Pseudomonadota</taxon>
        <taxon>Alphaproteobacteria</taxon>
        <taxon>Hyphomicrobiales</taxon>
        <taxon>Nitrobacteraceae</taxon>
        <taxon>Bradyrhizobium</taxon>
    </lineage>
</organism>
<gene>
    <name evidence="2" type="ORF">SAMN05444171_4978</name>
</gene>
<evidence type="ECO:0000313" key="3">
    <source>
        <dbReference type="Proteomes" id="UP000183208"/>
    </source>
</evidence>
<dbReference type="InterPro" id="IPR050789">
    <property type="entry name" value="Diverse_Enzym_Activities"/>
</dbReference>